<dbReference type="PRINTS" id="PR00036">
    <property type="entry name" value="HTHLACI"/>
</dbReference>
<dbReference type="RefSeq" id="WP_013253489.1">
    <property type="nucleotide sequence ID" value="NC_014364.1"/>
</dbReference>
<dbReference type="Proteomes" id="UP000002318">
    <property type="component" value="Chromosome"/>
</dbReference>
<dbReference type="CDD" id="cd06267">
    <property type="entry name" value="PBP1_LacI_sugar_binding-like"/>
    <property type="match status" value="1"/>
</dbReference>
<dbReference type="SMART" id="SM00354">
    <property type="entry name" value="HTH_LACI"/>
    <property type="match status" value="1"/>
</dbReference>
<keyword evidence="6" id="KW-1185">Reference proteome</keyword>
<dbReference type="InterPro" id="IPR000843">
    <property type="entry name" value="HTH_LacI"/>
</dbReference>
<dbReference type="eggNOG" id="COG1609">
    <property type="taxonomic scope" value="Bacteria"/>
</dbReference>
<dbReference type="AlphaFoldDB" id="E1RCE5"/>
<dbReference type="GO" id="GO:0000976">
    <property type="term" value="F:transcription cis-regulatory region binding"/>
    <property type="evidence" value="ECO:0007669"/>
    <property type="project" value="TreeGrafter"/>
</dbReference>
<proteinExistence type="predicted"/>
<feature type="domain" description="HTH lacI-type" evidence="4">
    <location>
        <begin position="8"/>
        <end position="62"/>
    </location>
</feature>
<dbReference type="PANTHER" id="PTHR30146">
    <property type="entry name" value="LACI-RELATED TRANSCRIPTIONAL REPRESSOR"/>
    <property type="match status" value="1"/>
</dbReference>
<organism evidence="5 6">
    <name type="scientific">Sediminispirochaeta smaragdinae (strain DSM 11293 / JCM 15392 / SEBR 4228)</name>
    <name type="common">Spirochaeta smaragdinae</name>
    <dbReference type="NCBI Taxonomy" id="573413"/>
    <lineage>
        <taxon>Bacteria</taxon>
        <taxon>Pseudomonadati</taxon>
        <taxon>Spirochaetota</taxon>
        <taxon>Spirochaetia</taxon>
        <taxon>Spirochaetales</taxon>
        <taxon>Spirochaetaceae</taxon>
        <taxon>Sediminispirochaeta</taxon>
    </lineage>
</organism>
<keyword evidence="1" id="KW-0805">Transcription regulation</keyword>
<evidence type="ECO:0000313" key="6">
    <source>
        <dbReference type="Proteomes" id="UP000002318"/>
    </source>
</evidence>
<evidence type="ECO:0000313" key="5">
    <source>
        <dbReference type="EMBL" id="ADK80025.1"/>
    </source>
</evidence>
<dbReference type="EMBL" id="CP002116">
    <property type="protein sequence ID" value="ADK80025.1"/>
    <property type="molecule type" value="Genomic_DNA"/>
</dbReference>
<dbReference type="SUPFAM" id="SSF53822">
    <property type="entry name" value="Periplasmic binding protein-like I"/>
    <property type="match status" value="1"/>
</dbReference>
<dbReference type="GO" id="GO:0003700">
    <property type="term" value="F:DNA-binding transcription factor activity"/>
    <property type="evidence" value="ECO:0007669"/>
    <property type="project" value="TreeGrafter"/>
</dbReference>
<dbReference type="Pfam" id="PF00356">
    <property type="entry name" value="LacI"/>
    <property type="match status" value="1"/>
</dbReference>
<reference evidence="5 6" key="1">
    <citation type="journal article" date="2010" name="Stand. Genomic Sci.">
        <title>Complete genome sequence of Spirochaeta smaragdinae type strain (SEBR 4228).</title>
        <authorList>
            <person name="Mavromatis K."/>
            <person name="Yasawong M."/>
            <person name="Chertkov O."/>
            <person name="Lapidus A."/>
            <person name="Lucas S."/>
            <person name="Nolan M."/>
            <person name="Del Rio T.G."/>
            <person name="Tice H."/>
            <person name="Cheng J.F."/>
            <person name="Pitluck S."/>
            <person name="Liolios K."/>
            <person name="Ivanova N."/>
            <person name="Tapia R."/>
            <person name="Han C."/>
            <person name="Bruce D."/>
            <person name="Goodwin L."/>
            <person name="Pati A."/>
            <person name="Chen A."/>
            <person name="Palaniappan K."/>
            <person name="Land M."/>
            <person name="Hauser L."/>
            <person name="Chang Y.J."/>
            <person name="Jeffries C.D."/>
            <person name="Detter J.C."/>
            <person name="Rohde M."/>
            <person name="Brambilla E."/>
            <person name="Spring S."/>
            <person name="Goker M."/>
            <person name="Sikorski J."/>
            <person name="Woyke T."/>
            <person name="Bristow J."/>
            <person name="Eisen J.A."/>
            <person name="Markowitz V."/>
            <person name="Hugenholtz P."/>
            <person name="Klenk H.P."/>
            <person name="Kyrpides N.C."/>
        </authorList>
    </citation>
    <scope>NUCLEOTIDE SEQUENCE [LARGE SCALE GENOMIC DNA]</scope>
    <source>
        <strain evidence="6">DSM 11293 / JCM 15392 / SEBR 4228</strain>
    </source>
</reference>
<name>E1RCE5_SEDSS</name>
<keyword evidence="3" id="KW-0804">Transcription</keyword>
<keyword evidence="2" id="KW-0238">DNA-binding</keyword>
<dbReference type="STRING" id="573413.Spirs_0891"/>
<dbReference type="CDD" id="cd01392">
    <property type="entry name" value="HTH_LacI"/>
    <property type="match status" value="1"/>
</dbReference>
<accession>E1RCE5</accession>
<gene>
    <name evidence="5" type="ordered locus">Spirs_0891</name>
</gene>
<evidence type="ECO:0000259" key="4">
    <source>
        <dbReference type="PROSITE" id="PS50932"/>
    </source>
</evidence>
<dbReference type="PANTHER" id="PTHR30146:SF109">
    <property type="entry name" value="HTH-TYPE TRANSCRIPTIONAL REGULATOR GALS"/>
    <property type="match status" value="1"/>
</dbReference>
<dbReference type="Pfam" id="PF13377">
    <property type="entry name" value="Peripla_BP_3"/>
    <property type="match status" value="1"/>
</dbReference>
<dbReference type="InterPro" id="IPR028082">
    <property type="entry name" value="Peripla_BP_I"/>
</dbReference>
<evidence type="ECO:0000256" key="1">
    <source>
        <dbReference type="ARBA" id="ARBA00023015"/>
    </source>
</evidence>
<protein>
    <submittedName>
        <fullName evidence="5">Transcriptional regulator, LacI family</fullName>
    </submittedName>
</protein>
<dbReference type="Gene3D" id="3.40.50.2300">
    <property type="match status" value="2"/>
</dbReference>
<dbReference type="KEGG" id="ssm:Spirs_0891"/>
<evidence type="ECO:0000256" key="2">
    <source>
        <dbReference type="ARBA" id="ARBA00023125"/>
    </source>
</evidence>
<dbReference type="Gene3D" id="1.10.260.40">
    <property type="entry name" value="lambda repressor-like DNA-binding domains"/>
    <property type="match status" value="1"/>
</dbReference>
<sequence>MEKEHKPVTIKDIARIAGVSHSTVSRSLNNSSLISQATKQRIQKIAKELNFVFDSSARSLSTGRTGSVAVIFPELFDYFGNSLYMGMLIQGVRHGFDRFSIDSIATFAKNEYTGESNIRRLISRRKIDGLLIVHPEIDPGDWEYIEKSGIPFVVLHFKPRSYDYSHMNYLFTDHVYGGELATRRLIESGCRKILCLSEDSVEPQFQERTDGYKRALAEAGIPFDARLVKKGMVSFEFGYRTILEMQDRLHEIDGIFAEADLVAIGCIEALKGLSVSIPGDIPVIGYDDTELGAVFHPPLTTIHQPREEHAGLACARLVELIEGAGDPPMQLIVKPQLIERESCP</sequence>
<dbReference type="SUPFAM" id="SSF47413">
    <property type="entry name" value="lambda repressor-like DNA-binding domains"/>
    <property type="match status" value="1"/>
</dbReference>
<dbReference type="InterPro" id="IPR046335">
    <property type="entry name" value="LacI/GalR-like_sensor"/>
</dbReference>
<dbReference type="HOGENOM" id="CLU_037628_6_1_12"/>
<evidence type="ECO:0000256" key="3">
    <source>
        <dbReference type="ARBA" id="ARBA00023163"/>
    </source>
</evidence>
<dbReference type="PROSITE" id="PS50932">
    <property type="entry name" value="HTH_LACI_2"/>
    <property type="match status" value="1"/>
</dbReference>
<dbReference type="InterPro" id="IPR010982">
    <property type="entry name" value="Lambda_DNA-bd_dom_sf"/>
</dbReference>
<dbReference type="OrthoDB" id="367059at2"/>